<evidence type="ECO:0000256" key="7">
    <source>
        <dbReference type="SAM" id="Phobius"/>
    </source>
</evidence>
<keyword evidence="6" id="KW-0902">Two-component regulatory system</keyword>
<dbReference type="PRINTS" id="PR00344">
    <property type="entry name" value="BCTRLSENSOR"/>
</dbReference>
<dbReference type="PANTHER" id="PTHR43065:SF10">
    <property type="entry name" value="PEROXIDE STRESS-ACTIVATED HISTIDINE KINASE MAK3"/>
    <property type="match status" value="1"/>
</dbReference>
<dbReference type="CDD" id="cd00075">
    <property type="entry name" value="HATPase"/>
    <property type="match status" value="1"/>
</dbReference>
<keyword evidence="7" id="KW-0472">Membrane</keyword>
<evidence type="ECO:0000256" key="5">
    <source>
        <dbReference type="ARBA" id="ARBA00022840"/>
    </source>
</evidence>
<dbReference type="InterPro" id="IPR005467">
    <property type="entry name" value="His_kinase_dom"/>
</dbReference>
<dbReference type="STRING" id="593750.Metfor_1755"/>
<dbReference type="Gene3D" id="3.30.565.10">
    <property type="entry name" value="Histidine kinase-like ATPase, C-terminal domain"/>
    <property type="match status" value="1"/>
</dbReference>
<feature type="transmembrane region" description="Helical" evidence="7">
    <location>
        <begin position="37"/>
        <end position="54"/>
    </location>
</feature>
<dbReference type="InterPro" id="IPR035965">
    <property type="entry name" value="PAS-like_dom_sf"/>
</dbReference>
<dbReference type="InterPro" id="IPR013767">
    <property type="entry name" value="PAS_fold"/>
</dbReference>
<evidence type="ECO:0000256" key="1">
    <source>
        <dbReference type="ARBA" id="ARBA00022553"/>
    </source>
</evidence>
<dbReference type="InParanoid" id="L0HI82"/>
<evidence type="ECO:0000256" key="2">
    <source>
        <dbReference type="ARBA" id="ARBA00022679"/>
    </source>
</evidence>
<dbReference type="CDD" id="cd00130">
    <property type="entry name" value="PAS"/>
    <property type="match status" value="1"/>
</dbReference>
<evidence type="ECO:0000256" key="3">
    <source>
        <dbReference type="ARBA" id="ARBA00022741"/>
    </source>
</evidence>
<dbReference type="Proteomes" id="UP000010824">
    <property type="component" value="Chromosome"/>
</dbReference>
<sequence length="455" mass="51549" precursor="true">MTMRPLTRKRQMLFDVCIVSSILAAMVITFFSISHGIYDVFPYFYLIPIILIAFARPNLAIYSTVAVGWIYVALVFTLGLPDLKLYALATIWFYIFVSLGVLISTYSQVYRKEGEKSCGAYYNSQAGVFSYDKRTFKIRDANRKFANMIRYDCDDLMAKSLPDLIPDKEERESFITKVRDLRRVGDIEVKFRAWDGSMRWALVSAAETGDPGVICTVVDITDNKLAQEALTQANKKLNLLNNVTRHDILNQLTALLGYLEISKADNKDPSMEKYFERELQAATAIRNQILFTRDYQNIGVHSPLWHNVAETVSLATASIDPRAILVNVNIPPVEIYADPLLEKVFYNLIENSIRHGEHVTEISVRTVERADSLDIIVEDNGVGIPEANKEKIFRREFFKNTGFGLFLSREILAITNLVITENGTPGKGARFVIRVPREHFRSIPGHGSGISPQKK</sequence>
<keyword evidence="5" id="KW-0067">ATP-binding</keyword>
<dbReference type="InterPro" id="IPR004358">
    <property type="entry name" value="Sig_transdc_His_kin-like_C"/>
</dbReference>
<dbReference type="EMBL" id="CP003167">
    <property type="protein sequence ID" value="AGB02779.1"/>
    <property type="molecule type" value="Genomic_DNA"/>
</dbReference>
<keyword evidence="10" id="KW-1185">Reference proteome</keyword>
<evidence type="ECO:0000313" key="10">
    <source>
        <dbReference type="Proteomes" id="UP000010824"/>
    </source>
</evidence>
<dbReference type="KEGG" id="mfo:Metfor_1755"/>
<dbReference type="InterPro" id="IPR036890">
    <property type="entry name" value="HATPase_C_sf"/>
</dbReference>
<dbReference type="OrthoDB" id="8127at2157"/>
<dbReference type="HOGENOM" id="CLU_000445_114_58_2"/>
<keyword evidence="7" id="KW-0812">Transmembrane</keyword>
<dbReference type="NCBIfam" id="TIGR00229">
    <property type="entry name" value="sensory_box"/>
    <property type="match status" value="1"/>
</dbReference>
<gene>
    <name evidence="9" type="ordered locus">Metfor_1755</name>
</gene>
<keyword evidence="4" id="KW-0418">Kinase</keyword>
<keyword evidence="3" id="KW-0547">Nucleotide-binding</keyword>
<dbReference type="InterPro" id="IPR003594">
    <property type="entry name" value="HATPase_dom"/>
</dbReference>
<evidence type="ECO:0000256" key="4">
    <source>
        <dbReference type="ARBA" id="ARBA00022777"/>
    </source>
</evidence>
<feature type="transmembrane region" description="Helical" evidence="7">
    <location>
        <begin position="12"/>
        <end position="31"/>
    </location>
</feature>
<dbReference type="AlphaFoldDB" id="L0HI82"/>
<dbReference type="GeneID" id="25397813"/>
<accession>L0HI82</accession>
<dbReference type="SUPFAM" id="SSF55874">
    <property type="entry name" value="ATPase domain of HSP90 chaperone/DNA topoisomerase II/histidine kinase"/>
    <property type="match status" value="1"/>
</dbReference>
<dbReference type="Gene3D" id="3.30.450.20">
    <property type="entry name" value="PAS domain"/>
    <property type="match status" value="1"/>
</dbReference>
<dbReference type="RefSeq" id="WP_015285742.1">
    <property type="nucleotide sequence ID" value="NC_019943.1"/>
</dbReference>
<protein>
    <submittedName>
        <fullName evidence="9">PAS domain S-box</fullName>
    </submittedName>
</protein>
<dbReference type="GO" id="GO:0005524">
    <property type="term" value="F:ATP binding"/>
    <property type="evidence" value="ECO:0007669"/>
    <property type="project" value="UniProtKB-KW"/>
</dbReference>
<dbReference type="GO" id="GO:0016301">
    <property type="term" value="F:kinase activity"/>
    <property type="evidence" value="ECO:0007669"/>
    <property type="project" value="UniProtKB-KW"/>
</dbReference>
<keyword evidence="7" id="KW-1133">Transmembrane helix</keyword>
<dbReference type="PROSITE" id="PS50109">
    <property type="entry name" value="HIS_KIN"/>
    <property type="match status" value="1"/>
</dbReference>
<dbReference type="eggNOG" id="arCOG06192">
    <property type="taxonomic scope" value="Archaea"/>
</dbReference>
<dbReference type="GO" id="GO:0000160">
    <property type="term" value="P:phosphorelay signal transduction system"/>
    <property type="evidence" value="ECO:0007669"/>
    <property type="project" value="UniProtKB-KW"/>
</dbReference>
<dbReference type="SUPFAM" id="SSF55785">
    <property type="entry name" value="PYP-like sensor domain (PAS domain)"/>
    <property type="match status" value="1"/>
</dbReference>
<keyword evidence="2" id="KW-0808">Transferase</keyword>
<dbReference type="Pfam" id="PF02518">
    <property type="entry name" value="HATPase_c"/>
    <property type="match status" value="1"/>
</dbReference>
<feature type="transmembrane region" description="Helical" evidence="7">
    <location>
        <begin position="59"/>
        <end position="79"/>
    </location>
</feature>
<name>L0HI82_METFS</name>
<proteinExistence type="predicted"/>
<feature type="domain" description="Histidine kinase" evidence="8">
    <location>
        <begin position="243"/>
        <end position="439"/>
    </location>
</feature>
<dbReference type="eggNOG" id="arCOG06940">
    <property type="taxonomic scope" value="Archaea"/>
</dbReference>
<evidence type="ECO:0000259" key="8">
    <source>
        <dbReference type="PROSITE" id="PS50109"/>
    </source>
</evidence>
<dbReference type="SMART" id="SM00387">
    <property type="entry name" value="HATPase_c"/>
    <property type="match status" value="1"/>
</dbReference>
<organism evidence="9 10">
    <name type="scientific">Methanoregula formicica (strain DSM 22288 / NBRC 105244 / SMSP)</name>
    <dbReference type="NCBI Taxonomy" id="593750"/>
    <lineage>
        <taxon>Archaea</taxon>
        <taxon>Methanobacteriati</taxon>
        <taxon>Methanobacteriota</taxon>
        <taxon>Stenosarchaea group</taxon>
        <taxon>Methanomicrobia</taxon>
        <taxon>Methanomicrobiales</taxon>
        <taxon>Methanoregulaceae</taxon>
        <taxon>Methanoregula</taxon>
    </lineage>
</organism>
<dbReference type="Pfam" id="PF00989">
    <property type="entry name" value="PAS"/>
    <property type="match status" value="1"/>
</dbReference>
<dbReference type="InterPro" id="IPR000014">
    <property type="entry name" value="PAS"/>
</dbReference>
<evidence type="ECO:0000313" key="9">
    <source>
        <dbReference type="EMBL" id="AGB02779.1"/>
    </source>
</evidence>
<evidence type="ECO:0000256" key="6">
    <source>
        <dbReference type="ARBA" id="ARBA00023012"/>
    </source>
</evidence>
<feature type="transmembrane region" description="Helical" evidence="7">
    <location>
        <begin position="85"/>
        <end position="106"/>
    </location>
</feature>
<reference evidence="9 10" key="2">
    <citation type="journal article" date="2014" name="Genome Announc.">
        <title>Complete Genome Sequence of Methanoregula formicica SMSPT, a Mesophilic Hydrogenotrophic Methanogen Isolated from a Methanogenic Upflow Anaerobic Sludge Blanket Reactor.</title>
        <authorList>
            <person name="Yamamoto K."/>
            <person name="Tamaki H."/>
            <person name="Cadillo-Quiroz H."/>
            <person name="Imachi H."/>
            <person name="Kyrpides N."/>
            <person name="Woyke T."/>
            <person name="Goodwin L."/>
            <person name="Zinder S.H."/>
            <person name="Kamagata Y."/>
            <person name="Liu W.T."/>
        </authorList>
    </citation>
    <scope>NUCLEOTIDE SEQUENCE [LARGE SCALE GENOMIC DNA]</scope>
    <source>
        <strain evidence="10">DSM 22288 / NBRC 105244 / SMSP</strain>
    </source>
</reference>
<dbReference type="PANTHER" id="PTHR43065">
    <property type="entry name" value="SENSOR HISTIDINE KINASE"/>
    <property type="match status" value="1"/>
</dbReference>
<keyword evidence="1" id="KW-0597">Phosphoprotein</keyword>
<dbReference type="eggNOG" id="arCOG06193">
    <property type="taxonomic scope" value="Archaea"/>
</dbReference>
<reference evidence="10" key="1">
    <citation type="submission" date="2011-12" db="EMBL/GenBank/DDBJ databases">
        <title>Complete sequence of Methanoregula formicicum SMSP.</title>
        <authorList>
            <person name="Lucas S."/>
            <person name="Han J."/>
            <person name="Lapidus A."/>
            <person name="Cheng J.-F."/>
            <person name="Goodwin L."/>
            <person name="Pitluck S."/>
            <person name="Peters L."/>
            <person name="Ovchinnikova G."/>
            <person name="Teshima H."/>
            <person name="Detter J.C."/>
            <person name="Han C."/>
            <person name="Tapia R."/>
            <person name="Land M."/>
            <person name="Hauser L."/>
            <person name="Kyrpides N."/>
            <person name="Ivanova N."/>
            <person name="Pagani I."/>
            <person name="Imachi H."/>
            <person name="Tamaki H."/>
            <person name="Sekiguchi Y."/>
            <person name="Kamagata Y."/>
            <person name="Cadillo-Quiroz H."/>
            <person name="Zinder S."/>
            <person name="Liu W.-T."/>
            <person name="Woyke T."/>
        </authorList>
    </citation>
    <scope>NUCLEOTIDE SEQUENCE [LARGE SCALE GENOMIC DNA]</scope>
    <source>
        <strain evidence="10">DSM 22288 / NBRC 105244 / SMSP</strain>
    </source>
</reference>
<dbReference type="GO" id="GO:0006355">
    <property type="term" value="P:regulation of DNA-templated transcription"/>
    <property type="evidence" value="ECO:0007669"/>
    <property type="project" value="InterPro"/>
</dbReference>